<proteinExistence type="predicted"/>
<dbReference type="Proteomes" id="UP001589692">
    <property type="component" value="Unassembled WGS sequence"/>
</dbReference>
<feature type="region of interest" description="Disordered" evidence="1">
    <location>
        <begin position="1"/>
        <end position="25"/>
    </location>
</feature>
<keyword evidence="4" id="KW-1185">Reference proteome</keyword>
<dbReference type="Pfam" id="PF05272">
    <property type="entry name" value="VapE-like_dom"/>
    <property type="match status" value="1"/>
</dbReference>
<organism evidence="3 4">
    <name type="scientific">Rhizobium puerariae</name>
    <dbReference type="NCBI Taxonomy" id="1585791"/>
    <lineage>
        <taxon>Bacteria</taxon>
        <taxon>Pseudomonadati</taxon>
        <taxon>Pseudomonadota</taxon>
        <taxon>Alphaproteobacteria</taxon>
        <taxon>Hyphomicrobiales</taxon>
        <taxon>Rhizobiaceae</taxon>
        <taxon>Rhizobium/Agrobacterium group</taxon>
        <taxon>Rhizobium</taxon>
    </lineage>
</organism>
<evidence type="ECO:0000256" key="1">
    <source>
        <dbReference type="SAM" id="MobiDB-lite"/>
    </source>
</evidence>
<evidence type="ECO:0000313" key="4">
    <source>
        <dbReference type="Proteomes" id="UP001589692"/>
    </source>
</evidence>
<dbReference type="InterPro" id="IPR007936">
    <property type="entry name" value="VapE-like_dom"/>
</dbReference>
<feature type="compositionally biased region" description="Basic residues" evidence="1">
    <location>
        <begin position="16"/>
        <end position="25"/>
    </location>
</feature>
<dbReference type="PANTHER" id="PTHR34985">
    <property type="entry name" value="SLR0554 PROTEIN"/>
    <property type="match status" value="1"/>
</dbReference>
<protein>
    <submittedName>
        <fullName evidence="3">VapE domain-containing protein</fullName>
    </submittedName>
</protein>
<feature type="compositionally biased region" description="Basic and acidic residues" evidence="1">
    <location>
        <begin position="1"/>
        <end position="15"/>
    </location>
</feature>
<name>A0ABV6AVV5_9HYPH</name>
<accession>A0ABV6AVV5</accession>
<evidence type="ECO:0000259" key="2">
    <source>
        <dbReference type="Pfam" id="PF05272"/>
    </source>
</evidence>
<comment type="caution">
    <text evidence="3">The sequence shown here is derived from an EMBL/GenBank/DDBJ whole genome shotgun (WGS) entry which is preliminary data.</text>
</comment>
<dbReference type="RefSeq" id="WP_377266213.1">
    <property type="nucleotide sequence ID" value="NZ_JBHMAA010000077.1"/>
</dbReference>
<gene>
    <name evidence="3" type="ORF">ACFFP0_31695</name>
</gene>
<feature type="domain" description="Virulence-associated protein E-like" evidence="2">
    <location>
        <begin position="141"/>
        <end position="356"/>
    </location>
</feature>
<sequence length="431" mass="48237">MSDGDDKIVDLETEKRKRGRPKKKEAPRFNWSADLMVDGESGKLINCLANIVRAFRIAPDLKGALALNEMSGQIEVLRPLPTVESASARQSGRTIDDIDAVQLTEWLQVEAKWPALTVRAVKEGIVAASAENRFHPVRSYLDGIVWDGKPRVGGWLADYLCAPRAVYENTIGMMWLVSAVARVMRPGCQADYMIVLEGAQGLGKSSALRVLGGEFFTDSLPHDLSSKDTSIGLRGAWIVEIAEMASMSNADSNVLKAWITKRTERFRPPFGTFDVKEPRQSVLAGTINPNGIGYLKDETGNRRFWPVQVGRADIERLKRDRDQLWAEAVRLYRSGVHWWPDSQFEKRVFTPKQEERREQDAWSDPIQEWLRGEVSATSFDVAKGALNLPSSHITQGTQRRIVKILRSLGWVPGKRSGKSGSFTFERGNENG</sequence>
<dbReference type="PANTHER" id="PTHR34985:SF1">
    <property type="entry name" value="SLR0554 PROTEIN"/>
    <property type="match status" value="1"/>
</dbReference>
<dbReference type="EMBL" id="JBHMAA010000077">
    <property type="protein sequence ID" value="MFB9953425.1"/>
    <property type="molecule type" value="Genomic_DNA"/>
</dbReference>
<reference evidence="3 4" key="1">
    <citation type="submission" date="2024-09" db="EMBL/GenBank/DDBJ databases">
        <authorList>
            <person name="Sun Q."/>
            <person name="Mori K."/>
        </authorList>
    </citation>
    <scope>NUCLEOTIDE SEQUENCE [LARGE SCALE GENOMIC DNA]</scope>
    <source>
        <strain evidence="3 4">TBRC 4938</strain>
    </source>
</reference>
<evidence type="ECO:0000313" key="3">
    <source>
        <dbReference type="EMBL" id="MFB9953425.1"/>
    </source>
</evidence>